<comment type="caution">
    <text evidence="13">The sequence shown here is derived from an EMBL/GenBank/DDBJ whole genome shotgun (WGS) entry which is preliminary data.</text>
</comment>
<feature type="compositionally biased region" description="Polar residues" evidence="11">
    <location>
        <begin position="301"/>
        <end position="311"/>
    </location>
</feature>
<feature type="compositionally biased region" description="Low complexity" evidence="11">
    <location>
        <begin position="1259"/>
        <end position="1271"/>
    </location>
</feature>
<keyword evidence="6" id="KW-0995">Kinetochore</keyword>
<feature type="compositionally biased region" description="Polar residues" evidence="11">
    <location>
        <begin position="1235"/>
        <end position="1258"/>
    </location>
</feature>
<proteinExistence type="predicted"/>
<keyword evidence="4" id="KW-0132">Cell division</keyword>
<name>A0A9P6N2C0_9FUNG</name>
<feature type="compositionally biased region" description="Acidic residues" evidence="11">
    <location>
        <begin position="1050"/>
        <end position="1063"/>
    </location>
</feature>
<protein>
    <submittedName>
        <fullName evidence="13">Zinc finger C3H1 domain-containing protein</fullName>
    </submittedName>
</protein>
<comment type="subcellular location">
    <subcellularLocation>
        <location evidence="2">Chromosome</location>
        <location evidence="2">Centromere</location>
        <location evidence="2">Kinetochore</location>
    </subcellularLocation>
    <subcellularLocation>
        <location evidence="1">Nucleus</location>
    </subcellularLocation>
</comment>
<feature type="compositionally biased region" description="Polar residues" evidence="11">
    <location>
        <begin position="980"/>
        <end position="1011"/>
    </location>
</feature>
<feature type="region of interest" description="Disordered" evidence="11">
    <location>
        <begin position="1441"/>
        <end position="1490"/>
    </location>
</feature>
<feature type="region of interest" description="Disordered" evidence="11">
    <location>
        <begin position="454"/>
        <end position="552"/>
    </location>
</feature>
<feature type="compositionally biased region" description="Basic and acidic residues" evidence="11">
    <location>
        <begin position="2449"/>
        <end position="2465"/>
    </location>
</feature>
<dbReference type="InterPro" id="IPR007128">
    <property type="entry name" value="PMF1/Nnf1"/>
</dbReference>
<dbReference type="Pfam" id="PF03980">
    <property type="entry name" value="Nnf1"/>
    <property type="match status" value="1"/>
</dbReference>
<feature type="compositionally biased region" description="Polar residues" evidence="11">
    <location>
        <begin position="1441"/>
        <end position="1462"/>
    </location>
</feature>
<dbReference type="InterPro" id="IPR019607">
    <property type="entry name" value="Putative_zinc-finger_domain"/>
</dbReference>
<feature type="compositionally biased region" description="Basic and acidic residues" evidence="11">
    <location>
        <begin position="543"/>
        <end position="552"/>
    </location>
</feature>
<feature type="region of interest" description="Disordered" evidence="11">
    <location>
        <begin position="1804"/>
        <end position="1827"/>
    </location>
</feature>
<dbReference type="EMBL" id="JAAAID010000171">
    <property type="protein sequence ID" value="KAG0021239.1"/>
    <property type="molecule type" value="Genomic_DNA"/>
</dbReference>
<feature type="region of interest" description="Disordered" evidence="11">
    <location>
        <begin position="2449"/>
        <end position="2486"/>
    </location>
</feature>
<dbReference type="PANTHER" id="PTHR21563:SF3">
    <property type="entry name" value="ZINC FINGER C3H1 DOMAIN-CONTAINING PROTEIN"/>
    <property type="match status" value="1"/>
</dbReference>
<dbReference type="Gene3D" id="1.25.40.10">
    <property type="entry name" value="Tetratricopeptide repeat domain"/>
    <property type="match status" value="1"/>
</dbReference>
<dbReference type="GO" id="GO:0000444">
    <property type="term" value="C:MIS12/MIND type complex"/>
    <property type="evidence" value="ECO:0007669"/>
    <property type="project" value="InterPro"/>
</dbReference>
<feature type="coiled-coil region" evidence="10">
    <location>
        <begin position="1293"/>
        <end position="1327"/>
    </location>
</feature>
<organism evidence="13 14">
    <name type="scientific">Entomortierella chlamydospora</name>
    <dbReference type="NCBI Taxonomy" id="101097"/>
    <lineage>
        <taxon>Eukaryota</taxon>
        <taxon>Fungi</taxon>
        <taxon>Fungi incertae sedis</taxon>
        <taxon>Mucoromycota</taxon>
        <taxon>Mortierellomycotina</taxon>
        <taxon>Mortierellomycetes</taxon>
        <taxon>Mortierellales</taxon>
        <taxon>Mortierellaceae</taxon>
        <taxon>Entomortierella</taxon>
    </lineage>
</organism>
<feature type="compositionally biased region" description="Basic and acidic residues" evidence="11">
    <location>
        <begin position="907"/>
        <end position="917"/>
    </location>
</feature>
<feature type="compositionally biased region" description="Low complexity" evidence="11">
    <location>
        <begin position="845"/>
        <end position="865"/>
    </location>
</feature>
<keyword evidence="8" id="KW-0131">Cell cycle</keyword>
<evidence type="ECO:0000313" key="14">
    <source>
        <dbReference type="Proteomes" id="UP000703661"/>
    </source>
</evidence>
<keyword evidence="7" id="KW-0539">Nucleus</keyword>
<feature type="compositionally biased region" description="Basic and acidic residues" evidence="11">
    <location>
        <begin position="338"/>
        <end position="351"/>
    </location>
</feature>
<feature type="region of interest" description="Disordered" evidence="11">
    <location>
        <begin position="845"/>
        <end position="1017"/>
    </location>
</feature>
<keyword evidence="5" id="KW-0498">Mitosis</keyword>
<feature type="compositionally biased region" description="Polar residues" evidence="11">
    <location>
        <begin position="218"/>
        <end position="240"/>
    </location>
</feature>
<evidence type="ECO:0000256" key="1">
    <source>
        <dbReference type="ARBA" id="ARBA00004123"/>
    </source>
</evidence>
<dbReference type="SUPFAM" id="SSF48452">
    <property type="entry name" value="TPR-like"/>
    <property type="match status" value="1"/>
</dbReference>
<dbReference type="GO" id="GO:0051301">
    <property type="term" value="P:cell division"/>
    <property type="evidence" value="ECO:0007669"/>
    <property type="project" value="UniProtKB-KW"/>
</dbReference>
<gene>
    <name evidence="13" type="primary">ZFC3H1</name>
    <name evidence="13" type="ORF">BGZ80_002807</name>
</gene>
<feature type="domain" description="Putative zinc-finger" evidence="12">
    <location>
        <begin position="1707"/>
        <end position="1726"/>
    </location>
</feature>
<feature type="compositionally biased region" description="Polar residues" evidence="11">
    <location>
        <begin position="1033"/>
        <end position="1049"/>
    </location>
</feature>
<feature type="region of interest" description="Disordered" evidence="11">
    <location>
        <begin position="1524"/>
        <end position="1549"/>
    </location>
</feature>
<feature type="compositionally biased region" description="Polar residues" evidence="11">
    <location>
        <begin position="415"/>
        <end position="424"/>
    </location>
</feature>
<feature type="region of interest" description="Disordered" evidence="11">
    <location>
        <begin position="1228"/>
        <end position="1286"/>
    </location>
</feature>
<evidence type="ECO:0000256" key="6">
    <source>
        <dbReference type="ARBA" id="ARBA00022838"/>
    </source>
</evidence>
<evidence type="ECO:0000256" key="4">
    <source>
        <dbReference type="ARBA" id="ARBA00022618"/>
    </source>
</evidence>
<feature type="coiled-coil region" evidence="10">
    <location>
        <begin position="1355"/>
        <end position="1403"/>
    </location>
</feature>
<feature type="region of interest" description="Disordered" evidence="11">
    <location>
        <begin position="775"/>
        <end position="794"/>
    </location>
</feature>
<evidence type="ECO:0000256" key="5">
    <source>
        <dbReference type="ARBA" id="ARBA00022776"/>
    </source>
</evidence>
<evidence type="ECO:0000256" key="11">
    <source>
        <dbReference type="SAM" id="MobiDB-lite"/>
    </source>
</evidence>
<evidence type="ECO:0000313" key="13">
    <source>
        <dbReference type="EMBL" id="KAG0021239.1"/>
    </source>
</evidence>
<dbReference type="GO" id="GO:0000178">
    <property type="term" value="C:exosome (RNase complex)"/>
    <property type="evidence" value="ECO:0007669"/>
    <property type="project" value="TreeGrafter"/>
</dbReference>
<evidence type="ECO:0000256" key="3">
    <source>
        <dbReference type="ARBA" id="ARBA00022454"/>
    </source>
</evidence>
<evidence type="ECO:0000259" key="12">
    <source>
        <dbReference type="Pfam" id="PF10650"/>
    </source>
</evidence>
<keyword evidence="14" id="KW-1185">Reference proteome</keyword>
<feature type="compositionally biased region" description="Pro residues" evidence="11">
    <location>
        <begin position="937"/>
        <end position="971"/>
    </location>
</feature>
<feature type="region of interest" description="Disordered" evidence="11">
    <location>
        <begin position="218"/>
        <end position="241"/>
    </location>
</feature>
<feature type="compositionally biased region" description="Polar residues" evidence="11">
    <location>
        <begin position="866"/>
        <end position="882"/>
    </location>
</feature>
<feature type="compositionally biased region" description="Low complexity" evidence="11">
    <location>
        <begin position="926"/>
        <end position="936"/>
    </location>
</feature>
<evidence type="ECO:0000256" key="9">
    <source>
        <dbReference type="ARBA" id="ARBA00023328"/>
    </source>
</evidence>
<feature type="region of interest" description="Disordered" evidence="11">
    <location>
        <begin position="1587"/>
        <end position="1606"/>
    </location>
</feature>
<evidence type="ECO:0000256" key="2">
    <source>
        <dbReference type="ARBA" id="ARBA00004629"/>
    </source>
</evidence>
<keyword evidence="10" id="KW-0175">Coiled coil</keyword>
<evidence type="ECO:0000256" key="8">
    <source>
        <dbReference type="ARBA" id="ARBA00023306"/>
    </source>
</evidence>
<feature type="region of interest" description="Disordered" evidence="11">
    <location>
        <begin position="301"/>
        <end position="368"/>
    </location>
</feature>
<dbReference type="Proteomes" id="UP000703661">
    <property type="component" value="Unassembled WGS sequence"/>
</dbReference>
<evidence type="ECO:0000256" key="7">
    <source>
        <dbReference type="ARBA" id="ARBA00023242"/>
    </source>
</evidence>
<feature type="region of interest" description="Disordered" evidence="11">
    <location>
        <begin position="1033"/>
        <end position="1144"/>
    </location>
</feature>
<reference evidence="13" key="1">
    <citation type="journal article" date="2020" name="Fungal Divers.">
        <title>Resolving the Mortierellaceae phylogeny through synthesis of multi-gene phylogenetics and phylogenomics.</title>
        <authorList>
            <person name="Vandepol N."/>
            <person name="Liber J."/>
            <person name="Desiro A."/>
            <person name="Na H."/>
            <person name="Kennedy M."/>
            <person name="Barry K."/>
            <person name="Grigoriev I.V."/>
            <person name="Miller A.N."/>
            <person name="O'Donnell K."/>
            <person name="Stajich J.E."/>
            <person name="Bonito G."/>
        </authorList>
    </citation>
    <scope>NUCLEOTIDE SEQUENCE</scope>
    <source>
        <strain evidence="13">NRRL 2769</strain>
    </source>
</reference>
<keyword evidence="9" id="KW-0137">Centromere</keyword>
<dbReference type="InterPro" id="IPR011990">
    <property type="entry name" value="TPR-like_helical_dom_sf"/>
</dbReference>
<evidence type="ECO:0000256" key="10">
    <source>
        <dbReference type="SAM" id="Coils"/>
    </source>
</evidence>
<keyword evidence="3" id="KW-0158">Chromosome</keyword>
<dbReference type="Pfam" id="PF10650">
    <property type="entry name" value="zf-C3H1"/>
    <property type="match status" value="1"/>
</dbReference>
<feature type="compositionally biased region" description="Polar residues" evidence="11">
    <location>
        <begin position="464"/>
        <end position="473"/>
    </location>
</feature>
<feature type="region of interest" description="Disordered" evidence="11">
    <location>
        <begin position="1177"/>
        <end position="1211"/>
    </location>
</feature>
<feature type="compositionally biased region" description="Polar residues" evidence="11">
    <location>
        <begin position="1524"/>
        <end position="1537"/>
    </location>
</feature>
<feature type="compositionally biased region" description="Polar residues" evidence="11">
    <location>
        <begin position="1114"/>
        <end position="1127"/>
    </location>
</feature>
<dbReference type="PANTHER" id="PTHR21563">
    <property type="entry name" value="ZINC FINGER C3H1 DOMAIN-CONTAINING PROTEIN"/>
    <property type="match status" value="1"/>
</dbReference>
<feature type="region of interest" description="Disordered" evidence="11">
    <location>
        <begin position="415"/>
        <end position="438"/>
    </location>
</feature>
<feature type="compositionally biased region" description="Polar residues" evidence="11">
    <location>
        <begin position="1594"/>
        <end position="1603"/>
    </location>
</feature>
<dbReference type="InterPro" id="IPR039278">
    <property type="entry name" value="Red1"/>
</dbReference>
<accession>A0A9P6N2C0</accession>
<feature type="compositionally biased region" description="Polar residues" evidence="11">
    <location>
        <begin position="1188"/>
        <end position="1211"/>
    </location>
</feature>
<sequence>MVATGTAFPNQTGEEELMDIVHGQDVEEQEEPEGPRMTRLRGILDKSLKETLKACNYAAICECFPALAAANPRDLREAHEKVCQFLNIEVNNEFEQIIKERNVIFKLNGLDRLIADARGKGNTAGSRTILDLSPEVAVRARTVPTKEAEIERLKAELERVQLDNRRIGGALNHSKAEQAAIKLELLESYNEFQEDTMSKTPAELDALRAAVLMTRRQPAQTTQIASNVEQSAPETSSERSTMPVIDSSINLGPSVIFAPVSTETSNLNTYPTPLSTALTGKASPSTLGSLTVATSATAHVPTTYNTTNKPSNGAVAPPKTHSSQPTDREDGEISDEELGVKPETETEHDLESAASRSRVSDTRSNQPTGLTIEAQTGAIPAPLPLHGRPQLPSHQALMERVPRYTQRLLGTIRPSITTNTATSKGKSKSLDIGGIKLGQDPDFNSLIEEYQLQKAKSDSKSHPAATNQDQTLDSEIPGLGHLKTLSPDFSLSDRNFRRQPNIGRRPGDQVRQLAPRNQRGDRVTKRRSRDMSLNIKQQPTPPVHHEMQRHRSDPNPGFVTLSPQTANGQINDFTQVPPTHQASSQGQIYSLVEELLSYGVTPEYLLQSGIDPAVVYHVSSTRTPLASPIVPVGPTQGFHLNPQALAVASMQLATQYPQPSASAPISQPFIPQFGQVHQQPHLTGYSMRDTSMDVSQPQSIQQQHTQVQQTPQTIPQQLCTPTPTAIVSEDDASRKLEMILAYAAKILPQGWHSLVPQGGTDTNVTPVNVESLESARGLDPASTPYQDNAHEKAPESLRAVKVEQDGDRWAPLKQNLSQENGQIARPGWNLSEEARFTTAKFQDLSISPNQQMQNQQTTISSTTSSGAHISVQSIDTSPSLKQHNTEELRPINNDSMSTKIAPPSVLYERKYPRDNGQSHDTGPSISTASTNTSRSPSRPPPPPPPAHPPPSPPPPPTSAPPSPPTSTPPTYSPHLELGTGATSESLSSKANLESNRSNVLDNTMPSNLNNIDHSRSDNDESINLFYLDSVPKEQNSTEVGSQRGSSASLDDTDMDIDIDDDSTEPTILKGSWKTTEDIPPTTPASSTQPVPKRPTHIRFDRMGNTLPSPVHSASMLTTSTQADNQDANGHFLPTVSRPQRNGRRVTAKDFMLKPLSSTPFIQERALSYLIDIDDEDDDEYEPRVDTPTAKSSTPISRADSINSPQESRTLQDIQQQLKELNERILAKQRAKRSALSASATDGSTPKNTPTGLTSRSETGSPAQPSGSSSNSEDQMMEKVSDTNSIGQEAYVKAEELRRTINEHKASLEGLRSQKQQYEQDRTEAMNLLADALSSNANNQDYGKLQRSIDEAAEKVAIKMREFEDAKRHLEEIKARTGPILSQQSDLQKTKERLQGRIDLANEKTAGLKSSIGSLQQNIIQMRTQLMILEGKYAPKLDATNSEACLPSTPNTNSTTQDINSDTVPKRGIDPQGQTPPMNAKKPRTQAREEFSALSKRMQELEREKDLLRSASAPSTVTNGISTVSIQQPGKTNTTQLPSLYPSPHGSVPSHSKVNLGVPAGDGNVAPAVTSKTLSRLDEFLAQDKSLPITPVADNDNQSPSPSGRPTAGIKKLYLAESCLFELDQLCMPSELIKYVIPDRQNGSQVDSSAVLYKPSASDSKSSKDALDYVSPLSMFRSFRFSPRFRDAVRDGYKSLTYSNKIDPMKPMCLYELSGGSCNDDSCKSQHARDYELTDEELVIDMARYAEGNTPESRQVFAEMQSAKLAHLRAAGIHNVELLVDSIVKNHRDFVQDSSRTVKFGERIVTDNDATDSPATRNKPKGHSGSRAVDRLVESSKASFNSLDQSPISMVILSKALTGSLAKNRRYHEQRHPDNFEKQVLADPSNETLWIEYAISHLSTMSVDETNGAGDHSIHNALSVLSRALGVHPSSENLWGLYLDLYTRHGAESETRQMFEQCLHYVPDAQLIWFRYFLWEKDRDERVYVLDRMLERACQEPRKADDEAARSRFTLDVVLQIVKTMVSENFVESAKNWMQNFLTCTAWESIVPSSLSYAQLDDVWIEQDMVENIAGTLAAKLLKPNDHCILWLAFVYLIWFHELPDQLFQDYPNGYISDNSLFVIHWPEIEEPEQESELHSIVHDIFLGLTVYFVDCDARSPLVATVKNFVGFLIARGQQQEEILELVNPSQFPESFPEIRDLFCQVRMPAESKQACLEQCAYEFFKVESSHEVGIGRSELALRLYRKLLGLSLPYSYEAPVARSDITSIRTNVFMWLNYLSLLALGSGSYSQLEAAFSSAMEALPADKISVIQTEFAIHSIMKELHKATNASAINSLVAMAISDINILRPNPYDHSVAELTKVLALRDFSQLNRIIEAVWNRTVECSRQLQVDLVDSFLRLHPENPDFYLWLITTFAGPGSQGSMDLILKASLFSPLAAKLSRMPTIHDVSKQLKSMETEERAHEEKALDNHNTLESQGFDSGSDMDMDDN</sequence>
<dbReference type="GO" id="GO:0005634">
    <property type="term" value="C:nucleus"/>
    <property type="evidence" value="ECO:0007669"/>
    <property type="project" value="UniProtKB-SubCell"/>
</dbReference>
<feature type="compositionally biased region" description="Polar residues" evidence="11">
    <location>
        <begin position="354"/>
        <end position="368"/>
    </location>
</feature>